<keyword evidence="3" id="KW-1185">Reference proteome</keyword>
<comment type="caution">
    <text evidence="2">The sequence shown here is derived from an EMBL/GenBank/DDBJ whole genome shotgun (WGS) entry which is preliminary data.</text>
</comment>
<feature type="transmembrane region" description="Helical" evidence="1">
    <location>
        <begin position="83"/>
        <end position="104"/>
    </location>
</feature>
<evidence type="ECO:0000313" key="3">
    <source>
        <dbReference type="Proteomes" id="UP000608024"/>
    </source>
</evidence>
<proteinExistence type="predicted"/>
<evidence type="ECO:0008006" key="4">
    <source>
        <dbReference type="Google" id="ProtNLM"/>
    </source>
</evidence>
<dbReference type="EMBL" id="BNBT01000044">
    <property type="protein sequence ID" value="GHE61805.1"/>
    <property type="molecule type" value="Genomic_DNA"/>
</dbReference>
<keyword evidence="1" id="KW-0812">Transmembrane</keyword>
<organism evidence="2 3">
    <name type="scientific">Streptomyces longispororuber</name>
    <dbReference type="NCBI Taxonomy" id="68230"/>
    <lineage>
        <taxon>Bacteria</taxon>
        <taxon>Bacillati</taxon>
        <taxon>Actinomycetota</taxon>
        <taxon>Actinomycetes</taxon>
        <taxon>Kitasatosporales</taxon>
        <taxon>Streptomycetaceae</taxon>
        <taxon>Streptomyces</taxon>
    </lineage>
</organism>
<keyword evidence="1" id="KW-1133">Transmembrane helix</keyword>
<reference evidence="2" key="1">
    <citation type="journal article" date="2014" name="Int. J. Syst. Evol. Microbiol.">
        <title>Complete genome sequence of Corynebacterium casei LMG S-19264T (=DSM 44701T), isolated from a smear-ripened cheese.</title>
        <authorList>
            <consortium name="US DOE Joint Genome Institute (JGI-PGF)"/>
            <person name="Walter F."/>
            <person name="Albersmeier A."/>
            <person name="Kalinowski J."/>
            <person name="Ruckert C."/>
        </authorList>
    </citation>
    <scope>NUCLEOTIDE SEQUENCE</scope>
    <source>
        <strain evidence="2">JCM 4784</strain>
    </source>
</reference>
<name>A0A918ZQA8_9ACTN</name>
<protein>
    <recommendedName>
        <fullName evidence="4">Integral membrane protein</fullName>
    </recommendedName>
</protein>
<feature type="transmembrane region" description="Helical" evidence="1">
    <location>
        <begin position="110"/>
        <end position="134"/>
    </location>
</feature>
<keyword evidence="1" id="KW-0472">Membrane</keyword>
<dbReference type="AlphaFoldDB" id="A0A918ZQA8"/>
<reference evidence="2" key="2">
    <citation type="submission" date="2020-09" db="EMBL/GenBank/DDBJ databases">
        <authorList>
            <person name="Sun Q."/>
            <person name="Ohkuma M."/>
        </authorList>
    </citation>
    <scope>NUCLEOTIDE SEQUENCE</scope>
    <source>
        <strain evidence="2">JCM 4784</strain>
    </source>
</reference>
<evidence type="ECO:0000313" key="2">
    <source>
        <dbReference type="EMBL" id="GHE61805.1"/>
    </source>
</evidence>
<evidence type="ECO:0000256" key="1">
    <source>
        <dbReference type="SAM" id="Phobius"/>
    </source>
</evidence>
<accession>A0A918ZQA8</accession>
<sequence length="146" mass="16162">MTGMEATRDAELKKELDAALHARKDLGEEYESALVDSFLEKVEKRLDSTIDRQMRRHLAEQQMIMARNARNPASGVDSWGERFGFGIVSLILAIPLSAIGVVNAGLSGLFVTWFGIVGVNAVHAARGTGLLAVLRRRDRDRPDWTD</sequence>
<dbReference type="Proteomes" id="UP000608024">
    <property type="component" value="Unassembled WGS sequence"/>
</dbReference>
<gene>
    <name evidence="2" type="ORF">GCM10018785_33560</name>
</gene>